<feature type="transmembrane region" description="Helical" evidence="1">
    <location>
        <begin position="46"/>
        <end position="65"/>
    </location>
</feature>
<keyword evidence="1" id="KW-0472">Membrane</keyword>
<dbReference type="RefSeq" id="WP_052571139.1">
    <property type="nucleotide sequence ID" value="NZ_CP009498.1"/>
</dbReference>
<feature type="transmembrane region" description="Helical" evidence="1">
    <location>
        <begin position="160"/>
        <end position="184"/>
    </location>
</feature>
<dbReference type="Proteomes" id="UP000035337">
    <property type="component" value="Chromosome"/>
</dbReference>
<dbReference type="STRING" id="1408281.Epro_1145"/>
<proteinExistence type="predicted"/>
<protein>
    <submittedName>
        <fullName evidence="2">Uncharacterized protein</fullName>
    </submittedName>
</protein>
<name>A0A0G3WM38_9BACT</name>
<dbReference type="AlphaFoldDB" id="A0A0G3WM38"/>
<sequence length="265" mass="29825">MKSDFLITFFLPVLTGLIYFFMAFLVQQTGKYRAMMFGEIGFKKMAGAFILFGIYFITRPLQNFLGPHPMPLIVNCLRQFFLMAVIAPSILVAIFHWVPTPSGAPRSSKFAAYALGALMGIIFVLLNTLAVDGSKLLYSWGIIKIYDPIWFANGAPAGQIVAIHLICQFISPVGFLLLAAAYVRHRRHNYQLANIYNLMPLKWKYLEVSLIVFAVSFIAAGVTVVFGRYYTYVWAIYFVGAIVSGLFTMKSIKMPPRENPSDLKK</sequence>
<evidence type="ECO:0000313" key="2">
    <source>
        <dbReference type="EMBL" id="AKL98524.1"/>
    </source>
</evidence>
<feature type="transmembrane region" description="Helical" evidence="1">
    <location>
        <begin position="110"/>
        <end position="130"/>
    </location>
</feature>
<keyword evidence="1" id="KW-1133">Transmembrane helix</keyword>
<keyword evidence="1" id="KW-0812">Transmembrane</keyword>
<feature type="transmembrane region" description="Helical" evidence="1">
    <location>
        <begin position="232"/>
        <end position="249"/>
    </location>
</feature>
<reference evidence="2 3" key="1">
    <citation type="submission" date="2014-09" db="EMBL/GenBank/DDBJ databases">
        <title>Complete genome sequence of Endomicrobium proavitum.</title>
        <authorList>
            <person name="Zheng H."/>
        </authorList>
    </citation>
    <scope>NUCLEOTIDE SEQUENCE [LARGE SCALE GENOMIC DNA]</scope>
    <source>
        <strain evidence="2 3">Rsa215</strain>
    </source>
</reference>
<dbReference type="OrthoDB" id="9763290at2"/>
<feature type="transmembrane region" description="Helical" evidence="1">
    <location>
        <begin position="205"/>
        <end position="226"/>
    </location>
</feature>
<evidence type="ECO:0000313" key="3">
    <source>
        <dbReference type="Proteomes" id="UP000035337"/>
    </source>
</evidence>
<accession>A0A0G3WM38</accession>
<feature type="transmembrane region" description="Helical" evidence="1">
    <location>
        <begin position="6"/>
        <end position="26"/>
    </location>
</feature>
<gene>
    <name evidence="2" type="ORF">Epro_1145</name>
</gene>
<organism evidence="2 3">
    <name type="scientific">Endomicrobium proavitum</name>
    <dbReference type="NCBI Taxonomy" id="1408281"/>
    <lineage>
        <taxon>Bacteria</taxon>
        <taxon>Pseudomonadati</taxon>
        <taxon>Elusimicrobiota</taxon>
        <taxon>Endomicrobiia</taxon>
        <taxon>Endomicrobiales</taxon>
        <taxon>Endomicrobiaceae</taxon>
        <taxon>Endomicrobium</taxon>
    </lineage>
</organism>
<dbReference type="EMBL" id="CP009498">
    <property type="protein sequence ID" value="AKL98524.1"/>
    <property type="molecule type" value="Genomic_DNA"/>
</dbReference>
<dbReference type="KEGG" id="epo:Epro_1145"/>
<evidence type="ECO:0000256" key="1">
    <source>
        <dbReference type="SAM" id="Phobius"/>
    </source>
</evidence>
<feature type="transmembrane region" description="Helical" evidence="1">
    <location>
        <begin position="77"/>
        <end position="98"/>
    </location>
</feature>
<keyword evidence="3" id="KW-1185">Reference proteome</keyword>